<comment type="subunit">
    <text evidence="5">Homodimer; dimerization is reversible, and the dimeric form is the active one.</text>
</comment>
<dbReference type="Pfam" id="PF02253">
    <property type="entry name" value="PLA1"/>
    <property type="match status" value="1"/>
</dbReference>
<keyword evidence="9" id="KW-0812">Transmembrane</keyword>
<dbReference type="GO" id="GO:0009279">
    <property type="term" value="C:cell outer membrane"/>
    <property type="evidence" value="ECO:0007669"/>
    <property type="project" value="UniProtKB-SubCell"/>
</dbReference>
<evidence type="ECO:0000256" key="3">
    <source>
        <dbReference type="ARBA" id="ARBA00004571"/>
    </source>
</evidence>
<proteinExistence type="inferred from homology"/>
<dbReference type="CDD" id="cd00541">
    <property type="entry name" value="OMPLA"/>
    <property type="match status" value="1"/>
</dbReference>
<dbReference type="EC" id="3.1.1.4" evidence="7"/>
<evidence type="ECO:0000256" key="18">
    <source>
        <dbReference type="ARBA" id="ARBA00032375"/>
    </source>
</evidence>
<evidence type="ECO:0000256" key="6">
    <source>
        <dbReference type="ARBA" id="ARBA00013179"/>
    </source>
</evidence>
<dbReference type="PANTHER" id="PTHR40457:SF1">
    <property type="entry name" value="PHOSPHOLIPASE A1"/>
    <property type="match status" value="1"/>
</dbReference>
<evidence type="ECO:0000256" key="5">
    <source>
        <dbReference type="ARBA" id="ARBA00011702"/>
    </source>
</evidence>
<feature type="active site" description="Nucleophile" evidence="19">
    <location>
        <position position="176"/>
    </location>
</feature>
<comment type="catalytic activity">
    <reaction evidence="1">
        <text>a 1,2-diacyl-sn-glycero-3-phosphocholine + H2O = a 2-acyl-sn-glycero-3-phosphocholine + a fatty acid + H(+)</text>
        <dbReference type="Rhea" id="RHEA:18689"/>
        <dbReference type="ChEBI" id="CHEBI:15377"/>
        <dbReference type="ChEBI" id="CHEBI:15378"/>
        <dbReference type="ChEBI" id="CHEBI:28868"/>
        <dbReference type="ChEBI" id="CHEBI:57643"/>
        <dbReference type="ChEBI" id="CHEBI:57875"/>
        <dbReference type="EC" id="3.1.1.32"/>
    </reaction>
</comment>
<dbReference type="Gene3D" id="2.40.230.10">
    <property type="entry name" value="Phospholipase A1"/>
    <property type="match status" value="1"/>
</dbReference>
<evidence type="ECO:0000256" key="14">
    <source>
        <dbReference type="ARBA" id="ARBA00022963"/>
    </source>
</evidence>
<keyword evidence="10 20" id="KW-0479">Metal-binding</keyword>
<evidence type="ECO:0000313" key="22">
    <source>
        <dbReference type="Proteomes" id="UP000433945"/>
    </source>
</evidence>
<keyword evidence="22" id="KW-1185">Reference proteome</keyword>
<evidence type="ECO:0000256" key="4">
    <source>
        <dbReference type="ARBA" id="ARBA00010525"/>
    </source>
</evidence>
<dbReference type="Proteomes" id="UP000433945">
    <property type="component" value="Unassembled WGS sequence"/>
</dbReference>
<comment type="subcellular location">
    <subcellularLocation>
        <location evidence="3">Cell outer membrane</location>
        <topology evidence="3">Multi-pass membrane protein</topology>
    </subcellularLocation>
</comment>
<dbReference type="GO" id="GO:0016042">
    <property type="term" value="P:lipid catabolic process"/>
    <property type="evidence" value="ECO:0007669"/>
    <property type="project" value="UniProtKB-KW"/>
</dbReference>
<evidence type="ECO:0000256" key="10">
    <source>
        <dbReference type="ARBA" id="ARBA00022723"/>
    </source>
</evidence>
<dbReference type="GO" id="GO:0005509">
    <property type="term" value="F:calcium ion binding"/>
    <property type="evidence" value="ECO:0007669"/>
    <property type="project" value="TreeGrafter"/>
</dbReference>
<evidence type="ECO:0000256" key="15">
    <source>
        <dbReference type="ARBA" id="ARBA00023098"/>
    </source>
</evidence>
<keyword evidence="14" id="KW-0442">Lipid degradation</keyword>
<keyword evidence="13 20" id="KW-0106">Calcium</keyword>
<organism evidence="21 22">
    <name type="scientific">Flavobacterium rakeshii</name>
    <dbReference type="NCBI Taxonomy" id="1038845"/>
    <lineage>
        <taxon>Bacteria</taxon>
        <taxon>Pseudomonadati</taxon>
        <taxon>Bacteroidota</taxon>
        <taxon>Flavobacteriia</taxon>
        <taxon>Flavobacteriales</taxon>
        <taxon>Flavobacteriaceae</taxon>
        <taxon>Flavobacterium</taxon>
    </lineage>
</organism>
<evidence type="ECO:0000256" key="19">
    <source>
        <dbReference type="PIRSR" id="PIRSR603187-1"/>
    </source>
</evidence>
<protein>
    <recommendedName>
        <fullName evidence="18">Phosphatidylcholine 1-acylhydrolase</fullName>
        <ecNumber evidence="6">3.1.1.32</ecNumber>
        <ecNumber evidence="7">3.1.1.4</ecNumber>
    </recommendedName>
</protein>
<keyword evidence="16" id="KW-0472">Membrane</keyword>
<sequence>MPQIPNALQRYFTFTLMLFCWFATAQTNSLFNRQRLNSLAQRWELDSLSKPATFVITPYKPVYILPLRWSSSPNGQPRSGNSSPDYTVTDNLNLNNLEAKFQISFKVKVAQGLFWGNGDLWGAYSQKAHWQVYNASLSRPFREINYEPEAILNFTTHYSLFGFKGRMAGISINHQSNGRSYPLSRSWNRIIAHAAFEKENWQVFVRAWYRVPDDIDDNPNICHYVGYGDATVTYATDKDIFSATVVPNFSFNKNMKGSIELNWARSIKGNLKFHAQFFHGYGETLIDYNQLQTIVGVGISLVEWM</sequence>
<comment type="caution">
    <text evidence="21">The sequence shown here is derived from an EMBL/GenBank/DDBJ whole genome shotgun (WGS) entry which is preliminary data.</text>
</comment>
<evidence type="ECO:0000313" key="21">
    <source>
        <dbReference type="EMBL" id="MUV04516.1"/>
    </source>
</evidence>
<reference evidence="21 22" key="1">
    <citation type="submission" date="2019-12" db="EMBL/GenBank/DDBJ databases">
        <authorList>
            <person name="Sun J.-Q."/>
        </authorList>
    </citation>
    <scope>NUCLEOTIDE SEQUENCE [LARGE SCALE GENOMIC DNA]</scope>
    <source>
        <strain evidence="21 22">JCM 17928</strain>
    </source>
</reference>
<feature type="binding site" description="in dimeric form" evidence="20">
    <location>
        <position position="179"/>
    </location>
    <ligand>
        <name>Ca(2+)</name>
        <dbReference type="ChEBI" id="CHEBI:29108"/>
        <label>1</label>
    </ligand>
</feature>
<gene>
    <name evidence="21" type="ORF">GN157_12425</name>
</gene>
<evidence type="ECO:0000256" key="20">
    <source>
        <dbReference type="PIRSR" id="PIRSR603187-2"/>
    </source>
</evidence>
<dbReference type="PRINTS" id="PR01486">
    <property type="entry name" value="PHPHLIPASEA1"/>
</dbReference>
<dbReference type="PANTHER" id="PTHR40457">
    <property type="entry name" value="PHOSPHOLIPASE A1"/>
    <property type="match status" value="1"/>
</dbReference>
<dbReference type="SUPFAM" id="SSF56931">
    <property type="entry name" value="Outer membrane phospholipase A (OMPLA)"/>
    <property type="match status" value="1"/>
</dbReference>
<evidence type="ECO:0000256" key="11">
    <source>
        <dbReference type="ARBA" id="ARBA00022729"/>
    </source>
</evidence>
<dbReference type="InterPro" id="IPR003187">
    <property type="entry name" value="PLipase_A1"/>
</dbReference>
<evidence type="ECO:0000256" key="9">
    <source>
        <dbReference type="ARBA" id="ARBA00022692"/>
    </source>
</evidence>
<keyword evidence="15" id="KW-0443">Lipid metabolism</keyword>
<dbReference type="EMBL" id="WOWP01000049">
    <property type="protein sequence ID" value="MUV04516.1"/>
    <property type="molecule type" value="Genomic_DNA"/>
</dbReference>
<feature type="binding site" description="in dimeric form" evidence="20">
    <location>
        <position position="184"/>
    </location>
    <ligand>
        <name>Ca(2+)</name>
        <dbReference type="ChEBI" id="CHEBI:29108"/>
        <label>1</label>
    </ligand>
</feature>
<comment type="cofactor">
    <cofactor evidence="20">
        <name>Ca(2+)</name>
        <dbReference type="ChEBI" id="CHEBI:29108"/>
    </cofactor>
    <text evidence="20">Binds 1 Ca(2+) ion per monomer.</text>
</comment>
<dbReference type="InterPro" id="IPR036541">
    <property type="entry name" value="PLipase_A1_sf"/>
</dbReference>
<feature type="binding site" description="in dimeric form" evidence="20">
    <location>
        <position position="138"/>
    </location>
    <ligand>
        <name>Ca(2+)</name>
        <dbReference type="ChEBI" id="CHEBI:29108"/>
        <label>1</label>
    </ligand>
</feature>
<dbReference type="OrthoDB" id="188433at2"/>
<dbReference type="AlphaFoldDB" id="A0A6N8HFM0"/>
<accession>A0A6N8HFM0</accession>
<evidence type="ECO:0000256" key="17">
    <source>
        <dbReference type="ARBA" id="ARBA00023237"/>
    </source>
</evidence>
<comment type="similarity">
    <text evidence="4">Belongs to the phospholipase A1 family.</text>
</comment>
<feature type="active site" description="Proton acceptor" evidence="19">
    <location>
        <position position="174"/>
    </location>
</feature>
<evidence type="ECO:0000256" key="12">
    <source>
        <dbReference type="ARBA" id="ARBA00022801"/>
    </source>
</evidence>
<dbReference type="RefSeq" id="WP_157483717.1">
    <property type="nucleotide sequence ID" value="NZ_WOWP01000049.1"/>
</dbReference>
<evidence type="ECO:0000256" key="13">
    <source>
        <dbReference type="ARBA" id="ARBA00022837"/>
    </source>
</evidence>
<dbReference type="EC" id="3.1.1.32" evidence="6"/>
<evidence type="ECO:0000256" key="2">
    <source>
        <dbReference type="ARBA" id="ARBA00001604"/>
    </source>
</evidence>
<evidence type="ECO:0000256" key="8">
    <source>
        <dbReference type="ARBA" id="ARBA00022452"/>
    </source>
</evidence>
<evidence type="ECO:0000256" key="1">
    <source>
        <dbReference type="ARBA" id="ARBA00000111"/>
    </source>
</evidence>
<evidence type="ECO:0000256" key="16">
    <source>
        <dbReference type="ARBA" id="ARBA00023136"/>
    </source>
</evidence>
<dbReference type="GO" id="GO:0004623">
    <property type="term" value="F:phospholipase A2 activity"/>
    <property type="evidence" value="ECO:0007669"/>
    <property type="project" value="UniProtKB-EC"/>
</dbReference>
<keyword evidence="8" id="KW-1134">Transmembrane beta strand</keyword>
<feature type="binding site" description="in dimeric form" evidence="20">
    <location>
        <position position="217"/>
    </location>
    <ligand>
        <name>Ca(2+)</name>
        <dbReference type="ChEBI" id="CHEBI:29108"/>
        <label>1</label>
    </ligand>
</feature>
<evidence type="ECO:0000256" key="7">
    <source>
        <dbReference type="ARBA" id="ARBA00013278"/>
    </source>
</evidence>
<keyword evidence="11" id="KW-0732">Signal</keyword>
<keyword evidence="12" id="KW-0378">Hydrolase</keyword>
<dbReference type="GO" id="GO:0008970">
    <property type="term" value="F:phospholipase A1 activity"/>
    <property type="evidence" value="ECO:0007669"/>
    <property type="project" value="UniProtKB-EC"/>
</dbReference>
<keyword evidence="17" id="KW-0998">Cell outer membrane</keyword>
<comment type="catalytic activity">
    <reaction evidence="2">
        <text>a 1,2-diacyl-sn-glycero-3-phosphocholine + H2O = a 1-acyl-sn-glycero-3-phosphocholine + a fatty acid + H(+)</text>
        <dbReference type="Rhea" id="RHEA:15801"/>
        <dbReference type="ChEBI" id="CHEBI:15377"/>
        <dbReference type="ChEBI" id="CHEBI:15378"/>
        <dbReference type="ChEBI" id="CHEBI:28868"/>
        <dbReference type="ChEBI" id="CHEBI:57643"/>
        <dbReference type="ChEBI" id="CHEBI:58168"/>
        <dbReference type="EC" id="3.1.1.4"/>
    </reaction>
</comment>
<name>A0A6N8HFM0_9FLAO</name>